<evidence type="ECO:0000313" key="3">
    <source>
        <dbReference type="Proteomes" id="UP000886653"/>
    </source>
</evidence>
<dbReference type="AlphaFoldDB" id="A0A9P6T6Y4"/>
<comment type="caution">
    <text evidence="2">The sequence shown here is derived from an EMBL/GenBank/DDBJ whole genome shotgun (WGS) entry which is preliminary data.</text>
</comment>
<proteinExistence type="predicted"/>
<name>A0A9P6T6Y4_9BASI</name>
<gene>
    <name evidence="2" type="ORF">CROQUDRAFT_98876</name>
</gene>
<feature type="compositionally biased region" description="Polar residues" evidence="1">
    <location>
        <begin position="399"/>
        <end position="411"/>
    </location>
</feature>
<keyword evidence="3" id="KW-1185">Reference proteome</keyword>
<feature type="region of interest" description="Disordered" evidence="1">
    <location>
        <begin position="178"/>
        <end position="238"/>
    </location>
</feature>
<reference evidence="2" key="1">
    <citation type="submission" date="2013-11" db="EMBL/GenBank/DDBJ databases">
        <title>Genome sequence of the fusiform rust pathogen reveals effectors for host alternation and coevolution with pine.</title>
        <authorList>
            <consortium name="DOE Joint Genome Institute"/>
            <person name="Smith K."/>
            <person name="Pendleton A."/>
            <person name="Kubisiak T."/>
            <person name="Anderson C."/>
            <person name="Salamov A."/>
            <person name="Aerts A."/>
            <person name="Riley R."/>
            <person name="Clum A."/>
            <person name="Lindquist E."/>
            <person name="Ence D."/>
            <person name="Campbell M."/>
            <person name="Kronenberg Z."/>
            <person name="Feau N."/>
            <person name="Dhillon B."/>
            <person name="Hamelin R."/>
            <person name="Burleigh J."/>
            <person name="Smith J."/>
            <person name="Yandell M."/>
            <person name="Nelson C."/>
            <person name="Grigoriev I."/>
            <person name="Davis J."/>
        </authorList>
    </citation>
    <scope>NUCLEOTIDE SEQUENCE</scope>
    <source>
        <strain evidence="2">G11</strain>
    </source>
</reference>
<feature type="region of interest" description="Disordered" evidence="1">
    <location>
        <begin position="100"/>
        <end position="119"/>
    </location>
</feature>
<feature type="compositionally biased region" description="Polar residues" evidence="1">
    <location>
        <begin position="333"/>
        <end position="363"/>
    </location>
</feature>
<evidence type="ECO:0000256" key="1">
    <source>
        <dbReference type="SAM" id="MobiDB-lite"/>
    </source>
</evidence>
<sequence length="418" mass="46434">MFLDHFGAPHLLSEEFNLRPAIDLAQALDKARSEIPAAFSATSTLAFDAISTNSEETIRHRFMPTDGGYDSDLYCGHEQDNFSSTSLEYDNKIESGITSDIQSATSPKPSPGASPAPNEEEYAKLQYQQDLGFRLDETLPRPAEAQAKRLAMEATAQPQQPRQGQRQVEVRIDKVISRAGHQAKHQDPSQAKDPAQDNKQLEQAEVTLRLQSPGRDDCRSSARSTSSPRSSTVQDPRAPETDVLLLEQLTIHPVLQMGECESPTRRDSRQGSDANPNDNVRTKRNQHPPPPTLHPDRVNPQRDLQLDDERHPNLGSSPLEQAQLLLDQRRETSSTTPITGSKLSQLIQPTSLRSQPVQRQTWQEPIVSIRHSDTSKTQSICEYADGDSGSASRRRTGSERISQSGIISTTAIIRKRSR</sequence>
<dbReference type="Proteomes" id="UP000886653">
    <property type="component" value="Unassembled WGS sequence"/>
</dbReference>
<organism evidence="2 3">
    <name type="scientific">Cronartium quercuum f. sp. fusiforme G11</name>
    <dbReference type="NCBI Taxonomy" id="708437"/>
    <lineage>
        <taxon>Eukaryota</taxon>
        <taxon>Fungi</taxon>
        <taxon>Dikarya</taxon>
        <taxon>Basidiomycota</taxon>
        <taxon>Pucciniomycotina</taxon>
        <taxon>Pucciniomycetes</taxon>
        <taxon>Pucciniales</taxon>
        <taxon>Coleosporiaceae</taxon>
        <taxon>Cronartium</taxon>
    </lineage>
</organism>
<feature type="region of interest" description="Disordered" evidence="1">
    <location>
        <begin position="328"/>
        <end position="418"/>
    </location>
</feature>
<feature type="region of interest" description="Disordered" evidence="1">
    <location>
        <begin position="255"/>
        <end position="300"/>
    </location>
</feature>
<protein>
    <submittedName>
        <fullName evidence="2">Uncharacterized protein</fullName>
    </submittedName>
</protein>
<dbReference type="EMBL" id="MU167390">
    <property type="protein sequence ID" value="KAG0141336.1"/>
    <property type="molecule type" value="Genomic_DNA"/>
</dbReference>
<evidence type="ECO:0000313" key="2">
    <source>
        <dbReference type="EMBL" id="KAG0141336.1"/>
    </source>
</evidence>
<feature type="compositionally biased region" description="Low complexity" evidence="1">
    <location>
        <begin position="221"/>
        <end position="231"/>
    </location>
</feature>
<accession>A0A9P6T6Y4</accession>